<dbReference type="AlphaFoldDB" id="A0A2H0TP82"/>
<organism evidence="2 3">
    <name type="scientific">Candidatus Magasanikbacteria bacterium CG10_big_fil_rev_8_21_14_0_10_47_10</name>
    <dbReference type="NCBI Taxonomy" id="1974652"/>
    <lineage>
        <taxon>Bacteria</taxon>
        <taxon>Candidatus Magasanikiibacteriota</taxon>
    </lineage>
</organism>
<dbReference type="Pfam" id="PF13439">
    <property type="entry name" value="Glyco_transf_4"/>
    <property type="match status" value="1"/>
</dbReference>
<dbReference type="Proteomes" id="UP000230154">
    <property type="component" value="Unassembled WGS sequence"/>
</dbReference>
<name>A0A2H0TP82_9BACT</name>
<dbReference type="GO" id="GO:0016757">
    <property type="term" value="F:glycosyltransferase activity"/>
    <property type="evidence" value="ECO:0007669"/>
    <property type="project" value="TreeGrafter"/>
</dbReference>
<comment type="caution">
    <text evidence="2">The sequence shown here is derived from an EMBL/GenBank/DDBJ whole genome shotgun (WGS) entry which is preliminary data.</text>
</comment>
<dbReference type="Pfam" id="PF13692">
    <property type="entry name" value="Glyco_trans_1_4"/>
    <property type="match status" value="1"/>
</dbReference>
<proteinExistence type="predicted"/>
<evidence type="ECO:0000313" key="3">
    <source>
        <dbReference type="Proteomes" id="UP000230154"/>
    </source>
</evidence>
<dbReference type="Gene3D" id="3.40.50.2000">
    <property type="entry name" value="Glycogen Phosphorylase B"/>
    <property type="match status" value="2"/>
</dbReference>
<dbReference type="SUPFAM" id="SSF53756">
    <property type="entry name" value="UDP-Glycosyltransferase/glycogen phosphorylase"/>
    <property type="match status" value="1"/>
</dbReference>
<dbReference type="PANTHER" id="PTHR45947:SF13">
    <property type="entry name" value="TRANSFERASE"/>
    <property type="match status" value="1"/>
</dbReference>
<feature type="domain" description="Glycosyltransferase subfamily 4-like N-terminal" evidence="1">
    <location>
        <begin position="16"/>
        <end position="206"/>
    </location>
</feature>
<sequence>MKICLINNIYPPYHRGGAEQVVVKTVEGLVAAGHDVVVITSTPDSAGVTRESGATIYRIRVPNIFFYTNAHEHGFLTRFLWHVIDIANLSCSHTIRTILNTERPDIVHTHNLMGLSFLIPRTIQNMKIRHIHTVHDVQLVEPSGIIYKEKETSWRYTGFPTKIYTWLMKHLMGSPQVVISPSQFLKNFYSSRGFFPSSHLAIVRNPMTFHPAASHAREAHSTVRFLYIGQLEKHKGVETLIEAFRAIPTSSAELHIVGGGAALESIRTAANDMYDMHVHGRVEREDLPRLFSRMDMTVVPSLCYENSPTVIFESLAFGLPVIASNIEGVAELIQEGENGLTFPAGDAAALASVMLWCVAHTDAVVAMQQKTNQSLIGLSRDEYIGRLEEFYQNNYK</sequence>
<protein>
    <recommendedName>
        <fullName evidence="1">Glycosyltransferase subfamily 4-like N-terminal domain-containing protein</fullName>
    </recommendedName>
</protein>
<dbReference type="InterPro" id="IPR028098">
    <property type="entry name" value="Glyco_trans_4-like_N"/>
</dbReference>
<reference evidence="3" key="1">
    <citation type="submission" date="2017-09" db="EMBL/GenBank/DDBJ databases">
        <title>Depth-based differentiation of microbial function through sediment-hosted aquifers and enrichment of novel symbionts in the deep terrestrial subsurface.</title>
        <authorList>
            <person name="Probst A.J."/>
            <person name="Ladd B."/>
            <person name="Jarett J.K."/>
            <person name="Geller-Mcgrath D.E."/>
            <person name="Sieber C.M.K."/>
            <person name="Emerson J.B."/>
            <person name="Anantharaman K."/>
            <person name="Thomas B.C."/>
            <person name="Malmstrom R."/>
            <person name="Stieglmeier M."/>
            <person name="Klingl A."/>
            <person name="Woyke T."/>
            <person name="Ryan C.M."/>
            <person name="Banfield J.F."/>
        </authorList>
    </citation>
    <scope>NUCLEOTIDE SEQUENCE [LARGE SCALE GENOMIC DNA]</scope>
</reference>
<dbReference type="EMBL" id="PFCB01000033">
    <property type="protein sequence ID" value="PIR73970.1"/>
    <property type="molecule type" value="Genomic_DNA"/>
</dbReference>
<dbReference type="InterPro" id="IPR050194">
    <property type="entry name" value="Glycosyltransferase_grp1"/>
</dbReference>
<evidence type="ECO:0000259" key="1">
    <source>
        <dbReference type="Pfam" id="PF13439"/>
    </source>
</evidence>
<dbReference type="CDD" id="cd03823">
    <property type="entry name" value="GT4_ExpE7-like"/>
    <property type="match status" value="1"/>
</dbReference>
<accession>A0A2H0TP82</accession>
<gene>
    <name evidence="2" type="ORF">COU35_04925</name>
</gene>
<evidence type="ECO:0000313" key="2">
    <source>
        <dbReference type="EMBL" id="PIR73970.1"/>
    </source>
</evidence>
<dbReference type="PANTHER" id="PTHR45947">
    <property type="entry name" value="SULFOQUINOVOSYL TRANSFERASE SQD2"/>
    <property type="match status" value="1"/>
</dbReference>